<keyword evidence="2" id="KW-0949">S-adenosyl-L-methionine</keyword>
<dbReference type="SUPFAM" id="SSF53335">
    <property type="entry name" value="S-adenosyl-L-methionine-dependent methyltransferases"/>
    <property type="match status" value="1"/>
</dbReference>
<evidence type="ECO:0000256" key="5">
    <source>
        <dbReference type="ARBA" id="ARBA00034545"/>
    </source>
</evidence>
<feature type="non-terminal residue" evidence="10">
    <location>
        <position position="185"/>
    </location>
</feature>
<organism evidence="10">
    <name type="scientific">marine sediment metagenome</name>
    <dbReference type="NCBI Taxonomy" id="412755"/>
    <lineage>
        <taxon>unclassified sequences</taxon>
        <taxon>metagenomes</taxon>
        <taxon>ecological metagenomes</taxon>
    </lineage>
</organism>
<dbReference type="AlphaFoldDB" id="X0U1W0"/>
<feature type="domain" description="Methyltransferase" evidence="9">
    <location>
        <begin position="83"/>
        <end position="185"/>
    </location>
</feature>
<evidence type="ECO:0000256" key="2">
    <source>
        <dbReference type="ARBA" id="ARBA00022691"/>
    </source>
</evidence>
<evidence type="ECO:0000313" key="10">
    <source>
        <dbReference type="EMBL" id="GAF82435.1"/>
    </source>
</evidence>
<dbReference type="InterPro" id="IPR004033">
    <property type="entry name" value="UbiE/COQ5_MeTrFase"/>
</dbReference>
<accession>X0U1W0</accession>
<evidence type="ECO:0000256" key="6">
    <source>
        <dbReference type="ARBA" id="ARBA00047941"/>
    </source>
</evidence>
<dbReference type="GO" id="GO:0030791">
    <property type="term" value="F:arsenite methyltransferase activity"/>
    <property type="evidence" value="ECO:0007669"/>
    <property type="project" value="UniProtKB-EC"/>
</dbReference>
<proteinExistence type="inferred from homology"/>
<dbReference type="PROSITE" id="PS51608">
    <property type="entry name" value="SAM_MT_UBIE"/>
    <property type="match status" value="1"/>
</dbReference>
<evidence type="ECO:0000256" key="7">
    <source>
        <dbReference type="ARBA" id="ARBA00047943"/>
    </source>
</evidence>
<evidence type="ECO:0000256" key="4">
    <source>
        <dbReference type="ARBA" id="ARBA00034521"/>
    </source>
</evidence>
<evidence type="ECO:0000256" key="8">
    <source>
        <dbReference type="ARBA" id="ARBA00048428"/>
    </source>
</evidence>
<reference evidence="10" key="1">
    <citation type="journal article" date="2014" name="Front. Microbiol.">
        <title>High frequency of phylogenetically diverse reductive dehalogenase-homologous genes in deep subseafloor sedimentary metagenomes.</title>
        <authorList>
            <person name="Kawai M."/>
            <person name="Futagami T."/>
            <person name="Toyoda A."/>
            <person name="Takaki Y."/>
            <person name="Nishi S."/>
            <person name="Hori S."/>
            <person name="Arai W."/>
            <person name="Tsubouchi T."/>
            <person name="Morono Y."/>
            <person name="Uchiyama I."/>
            <person name="Ito T."/>
            <person name="Fujiyama A."/>
            <person name="Inagaki F."/>
            <person name="Takami H."/>
        </authorList>
    </citation>
    <scope>NUCLEOTIDE SEQUENCE</scope>
    <source>
        <strain evidence="10">Expedition CK06-06</strain>
    </source>
</reference>
<dbReference type="EMBL" id="BARS01003411">
    <property type="protein sequence ID" value="GAF82435.1"/>
    <property type="molecule type" value="Genomic_DNA"/>
</dbReference>
<sequence length="185" mass="19520">MSKEKEIKQTVGEHYAQLARQAAERGAASCCSPEPSCCSPAESQVANPISGQLYAPEDLKDLPLEAVLASAGCGNPVALAELHPGEVVLDLGSGGGIDVLLSARRVGPTGKAYGLDMVDEMLELARENQQKAGIENVEFLKGEMEDIPLPDNSVDVIISNCVVNLSPDKDSVLREALRVLKPGGR</sequence>
<evidence type="ECO:0000256" key="1">
    <source>
        <dbReference type="ARBA" id="ARBA00022679"/>
    </source>
</evidence>
<dbReference type="PANTHER" id="PTHR43675:SF8">
    <property type="entry name" value="ARSENITE METHYLTRANSFERASE"/>
    <property type="match status" value="1"/>
</dbReference>
<dbReference type="EC" id="2.1.1.137" evidence="4"/>
<dbReference type="InterPro" id="IPR029063">
    <property type="entry name" value="SAM-dependent_MTases_sf"/>
</dbReference>
<dbReference type="Gene3D" id="3.40.50.150">
    <property type="entry name" value="Vaccinia Virus protein VP39"/>
    <property type="match status" value="1"/>
</dbReference>
<protein>
    <recommendedName>
        <fullName evidence="5">Arsenite methyltransferase</fullName>
        <ecNumber evidence="4">2.1.1.137</ecNumber>
    </recommendedName>
</protein>
<dbReference type="PANTHER" id="PTHR43675">
    <property type="entry name" value="ARSENITE METHYLTRANSFERASE"/>
    <property type="match status" value="1"/>
</dbReference>
<gene>
    <name evidence="10" type="ORF">S01H1_06609</name>
</gene>
<evidence type="ECO:0000259" key="9">
    <source>
        <dbReference type="Pfam" id="PF13847"/>
    </source>
</evidence>
<comment type="similarity">
    <text evidence="3">Belongs to the methyltransferase superfamily. Arsenite methyltransferase family.</text>
</comment>
<keyword evidence="1" id="KW-0808">Transferase</keyword>
<dbReference type="Pfam" id="PF13847">
    <property type="entry name" value="Methyltransf_31"/>
    <property type="match status" value="1"/>
</dbReference>
<dbReference type="InterPro" id="IPR025714">
    <property type="entry name" value="Methyltranfer_dom"/>
</dbReference>
<dbReference type="InterPro" id="IPR026669">
    <property type="entry name" value="Arsenite_MeTrfase-like"/>
</dbReference>
<dbReference type="CDD" id="cd02440">
    <property type="entry name" value="AdoMet_MTases"/>
    <property type="match status" value="1"/>
</dbReference>
<name>X0U1W0_9ZZZZ</name>
<comment type="catalytic activity">
    <reaction evidence="8">
        <text>arsenic triglutathione + 3 [thioredoxin]-dithiol + 3 S-adenosyl-L-methionine = trimethylarsine + 3 [thioredoxin]-disulfide + 3 glutathione + 3 S-adenosyl-L-homocysteine + 3 H(+)</text>
        <dbReference type="Rhea" id="RHEA:69432"/>
        <dbReference type="Rhea" id="RHEA-COMP:10698"/>
        <dbReference type="Rhea" id="RHEA-COMP:10700"/>
        <dbReference type="ChEBI" id="CHEBI:15378"/>
        <dbReference type="ChEBI" id="CHEBI:27130"/>
        <dbReference type="ChEBI" id="CHEBI:29950"/>
        <dbReference type="ChEBI" id="CHEBI:50058"/>
        <dbReference type="ChEBI" id="CHEBI:57856"/>
        <dbReference type="ChEBI" id="CHEBI:57925"/>
        <dbReference type="ChEBI" id="CHEBI:59789"/>
        <dbReference type="ChEBI" id="CHEBI:183640"/>
        <dbReference type="EC" id="2.1.1.137"/>
    </reaction>
</comment>
<comment type="catalytic activity">
    <reaction evidence="7">
        <text>arsenic triglutathione + 2 [thioredoxin]-dithiol + 2 S-adenosyl-L-methionine + H2O = dimethylarsinous acid + 2 [thioredoxin]-disulfide + 3 glutathione + 2 S-adenosyl-L-homocysteine + 2 H(+)</text>
        <dbReference type="Rhea" id="RHEA:69464"/>
        <dbReference type="Rhea" id="RHEA-COMP:10698"/>
        <dbReference type="Rhea" id="RHEA-COMP:10700"/>
        <dbReference type="ChEBI" id="CHEBI:15377"/>
        <dbReference type="ChEBI" id="CHEBI:15378"/>
        <dbReference type="ChEBI" id="CHEBI:23808"/>
        <dbReference type="ChEBI" id="CHEBI:29950"/>
        <dbReference type="ChEBI" id="CHEBI:50058"/>
        <dbReference type="ChEBI" id="CHEBI:57856"/>
        <dbReference type="ChEBI" id="CHEBI:57925"/>
        <dbReference type="ChEBI" id="CHEBI:59789"/>
        <dbReference type="ChEBI" id="CHEBI:183640"/>
        <dbReference type="EC" id="2.1.1.137"/>
    </reaction>
</comment>
<comment type="caution">
    <text evidence="10">The sequence shown here is derived from an EMBL/GenBank/DDBJ whole genome shotgun (WGS) entry which is preliminary data.</text>
</comment>
<comment type="catalytic activity">
    <reaction evidence="6">
        <text>arsenic triglutathione + [thioredoxin]-dithiol + S-adenosyl-L-methionine + 2 H2O = methylarsonous acid + [thioredoxin]-disulfide + 3 glutathione + S-adenosyl-L-homocysteine + H(+)</text>
        <dbReference type="Rhea" id="RHEA:69460"/>
        <dbReference type="Rhea" id="RHEA-COMP:10698"/>
        <dbReference type="Rhea" id="RHEA-COMP:10700"/>
        <dbReference type="ChEBI" id="CHEBI:15377"/>
        <dbReference type="ChEBI" id="CHEBI:15378"/>
        <dbReference type="ChEBI" id="CHEBI:17826"/>
        <dbReference type="ChEBI" id="CHEBI:29950"/>
        <dbReference type="ChEBI" id="CHEBI:50058"/>
        <dbReference type="ChEBI" id="CHEBI:57856"/>
        <dbReference type="ChEBI" id="CHEBI:57925"/>
        <dbReference type="ChEBI" id="CHEBI:59789"/>
        <dbReference type="ChEBI" id="CHEBI:183640"/>
        <dbReference type="EC" id="2.1.1.137"/>
    </reaction>
</comment>
<evidence type="ECO:0000256" key="3">
    <source>
        <dbReference type="ARBA" id="ARBA00034487"/>
    </source>
</evidence>